<accession>A0ABV9XGK8</accession>
<reference evidence="2" key="1">
    <citation type="journal article" date="2019" name="Int. J. Syst. Evol. Microbiol.">
        <title>The Global Catalogue of Microorganisms (GCM) 10K type strain sequencing project: providing services to taxonomists for standard genome sequencing and annotation.</title>
        <authorList>
            <consortium name="The Broad Institute Genomics Platform"/>
            <consortium name="The Broad Institute Genome Sequencing Center for Infectious Disease"/>
            <person name="Wu L."/>
            <person name="Ma J."/>
        </authorList>
    </citation>
    <scope>NUCLEOTIDE SEQUENCE [LARGE SCALE GENOMIC DNA]</scope>
    <source>
        <strain evidence="2">CGMCC 4.1648</strain>
    </source>
</reference>
<dbReference type="RefSeq" id="WP_345685827.1">
    <property type="nucleotide sequence ID" value="NZ_BAABIT010000001.1"/>
</dbReference>
<dbReference type="EMBL" id="JBHSJD010000015">
    <property type="protein sequence ID" value="MFC5024540.1"/>
    <property type="molecule type" value="Genomic_DNA"/>
</dbReference>
<comment type="caution">
    <text evidence="1">The sequence shown here is derived from an EMBL/GenBank/DDBJ whole genome shotgun (WGS) entry which is preliminary data.</text>
</comment>
<evidence type="ECO:0008006" key="3">
    <source>
        <dbReference type="Google" id="ProtNLM"/>
    </source>
</evidence>
<keyword evidence="2" id="KW-1185">Reference proteome</keyword>
<protein>
    <recommendedName>
        <fullName evidence="3">Aminoglycoside phosphotransferase domain-containing protein</fullName>
    </recommendedName>
</protein>
<sequence length="268" mass="29183">MAAAHASAAATLSATVLGPPAWGWHGRTLGHRAEHPVHGACWLRLLSLPAEKAGGKLWDGTEQAATAFPTAVRRPTLHAVHDWSSDGYANRAELTTYVDEPVLAPDPVLRHELHLTDEWFENIRGSLATIAATPTDRTAVRQEWISRAVPQYTGRPAPRITEWTCAHGDFHAANLTTGATILDWEGWGLAPRGYDAALLYAYAQLAPATATRIRHELAWFLDHAAGRAAVLIVCAELLQSASRGDHPDLAEKLRALVYECTRARGHPN</sequence>
<dbReference type="Proteomes" id="UP001595829">
    <property type="component" value="Unassembled WGS sequence"/>
</dbReference>
<gene>
    <name evidence="1" type="ORF">ACFPM3_20665</name>
</gene>
<dbReference type="Gene3D" id="3.90.1200.10">
    <property type="match status" value="1"/>
</dbReference>
<proteinExistence type="predicted"/>
<evidence type="ECO:0000313" key="2">
    <source>
        <dbReference type="Proteomes" id="UP001595829"/>
    </source>
</evidence>
<evidence type="ECO:0000313" key="1">
    <source>
        <dbReference type="EMBL" id="MFC5024540.1"/>
    </source>
</evidence>
<dbReference type="InterPro" id="IPR011009">
    <property type="entry name" value="Kinase-like_dom_sf"/>
</dbReference>
<name>A0ABV9XGK8_9ACTN</name>
<organism evidence="1 2">
    <name type="scientific">Streptomyces coeruleoprunus</name>
    <dbReference type="NCBI Taxonomy" id="285563"/>
    <lineage>
        <taxon>Bacteria</taxon>
        <taxon>Bacillati</taxon>
        <taxon>Actinomycetota</taxon>
        <taxon>Actinomycetes</taxon>
        <taxon>Kitasatosporales</taxon>
        <taxon>Streptomycetaceae</taxon>
        <taxon>Streptomyces</taxon>
    </lineage>
</organism>
<dbReference type="SUPFAM" id="SSF56112">
    <property type="entry name" value="Protein kinase-like (PK-like)"/>
    <property type="match status" value="1"/>
</dbReference>